<dbReference type="InterPro" id="IPR023635">
    <property type="entry name" value="Peptide_deformylase"/>
</dbReference>
<reference evidence="3 4" key="1">
    <citation type="submission" date="2023-06" db="EMBL/GenBank/DDBJ databases">
        <title>Campylobacter magnum sp. nov., isolated from cecal contents of domestic pigs (Sus scrofa domesticus).</title>
        <authorList>
            <person name="Papic B."/>
            <person name="Gruntar I."/>
        </authorList>
    </citation>
    <scope>NUCLEOTIDE SEQUENCE [LARGE SCALE GENOMIC DNA]</scope>
    <source>
        <strain evidence="4">34484-21</strain>
    </source>
</reference>
<dbReference type="Gene3D" id="3.90.45.10">
    <property type="entry name" value="Peptide deformylase"/>
    <property type="match status" value="1"/>
</dbReference>
<comment type="similarity">
    <text evidence="1 2">Belongs to the polypeptide deformylase family.</text>
</comment>
<sequence>MIRKIITYPNPNLFKKSLPVERFDDELATLLDDMYDTMIASNGIGISAVQIDELKRVFLVLIPREIDELDEDGDPKTVQLKEDLIEIINPRFISKTGEQTYKEGCLSVPGYYEEVKRAEFIELEFFDRYGKKQALKADGLKAVCIQHEYDHLDGHLFIEKIGYTKRKKFDKEFKEALKKGKAIL</sequence>
<dbReference type="RefSeq" id="WP_302243599.1">
    <property type="nucleotide sequence ID" value="NZ_JAULJQ010000002.1"/>
</dbReference>
<protein>
    <recommendedName>
        <fullName evidence="2">Peptide deformylase</fullName>
        <shortName evidence="2">PDF</shortName>
        <ecNumber evidence="2">3.5.1.88</ecNumber>
    </recommendedName>
    <alternativeName>
        <fullName evidence="2">Polypeptide deformylase</fullName>
    </alternativeName>
</protein>
<dbReference type="EC" id="3.5.1.88" evidence="2"/>
<comment type="caution">
    <text evidence="3">The sequence shown here is derived from an EMBL/GenBank/DDBJ whole genome shotgun (WGS) entry which is preliminary data.</text>
</comment>
<dbReference type="PANTHER" id="PTHR10458">
    <property type="entry name" value="PEPTIDE DEFORMYLASE"/>
    <property type="match status" value="1"/>
</dbReference>
<dbReference type="GO" id="GO:0042586">
    <property type="term" value="F:peptide deformylase activity"/>
    <property type="evidence" value="ECO:0007669"/>
    <property type="project" value="UniProtKB-EC"/>
</dbReference>
<gene>
    <name evidence="2 3" type="primary">def</name>
    <name evidence="3" type="ORF">Q2362_01890</name>
</gene>
<dbReference type="EMBL" id="JAULJQ010000002">
    <property type="protein sequence ID" value="MDO2408850.1"/>
    <property type="molecule type" value="Genomic_DNA"/>
</dbReference>
<evidence type="ECO:0000256" key="2">
    <source>
        <dbReference type="HAMAP-Rule" id="MF_00163"/>
    </source>
</evidence>
<keyword evidence="2" id="KW-0408">Iron</keyword>
<proteinExistence type="inferred from homology"/>
<organism evidence="3 4">
    <name type="scientific">Campylobacter magnus</name>
    <dbReference type="NCBI Taxonomy" id="3026462"/>
    <lineage>
        <taxon>Bacteria</taxon>
        <taxon>Pseudomonadati</taxon>
        <taxon>Campylobacterota</taxon>
        <taxon>Epsilonproteobacteria</taxon>
        <taxon>Campylobacterales</taxon>
        <taxon>Campylobacteraceae</taxon>
        <taxon>Campylobacter</taxon>
    </lineage>
</organism>
<dbReference type="Proteomes" id="UP001171111">
    <property type="component" value="Unassembled WGS sequence"/>
</dbReference>
<comment type="catalytic activity">
    <reaction evidence="2">
        <text>N-terminal N-formyl-L-methionyl-[peptide] + H2O = N-terminal L-methionyl-[peptide] + formate</text>
        <dbReference type="Rhea" id="RHEA:24420"/>
        <dbReference type="Rhea" id="RHEA-COMP:10639"/>
        <dbReference type="Rhea" id="RHEA-COMP:10640"/>
        <dbReference type="ChEBI" id="CHEBI:15377"/>
        <dbReference type="ChEBI" id="CHEBI:15740"/>
        <dbReference type="ChEBI" id="CHEBI:49298"/>
        <dbReference type="ChEBI" id="CHEBI:64731"/>
        <dbReference type="EC" id="3.5.1.88"/>
    </reaction>
</comment>
<keyword evidence="2" id="KW-0479">Metal-binding</keyword>
<evidence type="ECO:0000256" key="1">
    <source>
        <dbReference type="ARBA" id="ARBA00010759"/>
    </source>
</evidence>
<feature type="active site" evidence="2">
    <location>
        <position position="148"/>
    </location>
</feature>
<dbReference type="PANTHER" id="PTHR10458:SF22">
    <property type="entry name" value="PEPTIDE DEFORMYLASE"/>
    <property type="match status" value="1"/>
</dbReference>
<dbReference type="CDD" id="cd00487">
    <property type="entry name" value="Pep_deformylase"/>
    <property type="match status" value="1"/>
</dbReference>
<evidence type="ECO:0000313" key="4">
    <source>
        <dbReference type="Proteomes" id="UP001171111"/>
    </source>
</evidence>
<keyword evidence="4" id="KW-1185">Reference proteome</keyword>
<dbReference type="PIRSF" id="PIRSF004749">
    <property type="entry name" value="Pep_def"/>
    <property type="match status" value="1"/>
</dbReference>
<dbReference type="Pfam" id="PF01327">
    <property type="entry name" value="Pep_deformylase"/>
    <property type="match status" value="1"/>
</dbReference>
<accession>A0ABT8T6K7</accession>
<dbReference type="InterPro" id="IPR036821">
    <property type="entry name" value="Peptide_deformylase_sf"/>
</dbReference>
<evidence type="ECO:0000313" key="3">
    <source>
        <dbReference type="EMBL" id="MDO2408850.1"/>
    </source>
</evidence>
<dbReference type="NCBIfam" id="NF001159">
    <property type="entry name" value="PRK00150.1-3"/>
    <property type="match status" value="1"/>
</dbReference>
<dbReference type="NCBIfam" id="TIGR00079">
    <property type="entry name" value="pept_deformyl"/>
    <property type="match status" value="1"/>
</dbReference>
<feature type="binding site" evidence="2">
    <location>
        <position position="105"/>
    </location>
    <ligand>
        <name>Fe cation</name>
        <dbReference type="ChEBI" id="CHEBI:24875"/>
    </ligand>
</feature>
<keyword evidence="2" id="KW-0648">Protein biosynthesis</keyword>
<comment type="function">
    <text evidence="2">Removes the formyl group from the N-terminal Met of newly synthesized proteins. Requires at least a dipeptide for an efficient rate of reaction. N-terminal L-methionine is a prerequisite for activity but the enzyme has broad specificity at other positions.</text>
</comment>
<dbReference type="HAMAP" id="MF_00163">
    <property type="entry name" value="Pep_deformylase"/>
    <property type="match status" value="1"/>
</dbReference>
<comment type="cofactor">
    <cofactor evidence="2">
        <name>Fe(2+)</name>
        <dbReference type="ChEBI" id="CHEBI:29033"/>
    </cofactor>
    <text evidence="2">Binds 1 Fe(2+) ion.</text>
</comment>
<name>A0ABT8T6K7_9BACT</name>
<feature type="binding site" evidence="2">
    <location>
        <position position="147"/>
    </location>
    <ligand>
        <name>Fe cation</name>
        <dbReference type="ChEBI" id="CHEBI:24875"/>
    </ligand>
</feature>
<dbReference type="SUPFAM" id="SSF56420">
    <property type="entry name" value="Peptide deformylase"/>
    <property type="match status" value="1"/>
</dbReference>
<keyword evidence="2 3" id="KW-0378">Hydrolase</keyword>
<feature type="binding site" evidence="2">
    <location>
        <position position="151"/>
    </location>
    <ligand>
        <name>Fe cation</name>
        <dbReference type="ChEBI" id="CHEBI:24875"/>
    </ligand>
</feature>
<dbReference type="PRINTS" id="PR01576">
    <property type="entry name" value="PDEFORMYLASE"/>
</dbReference>